<evidence type="ECO:0000256" key="1">
    <source>
        <dbReference type="SAM" id="SignalP"/>
    </source>
</evidence>
<evidence type="ECO:0000313" key="3">
    <source>
        <dbReference type="Proteomes" id="UP001202831"/>
    </source>
</evidence>
<dbReference type="RefSeq" id="WP_249250627.1">
    <property type="nucleotide sequence ID" value="NZ_JAKIKT010000010.1"/>
</dbReference>
<gene>
    <name evidence="2" type="ORF">L2725_20200</name>
</gene>
<comment type="caution">
    <text evidence="2">The sequence shown here is derived from an EMBL/GenBank/DDBJ whole genome shotgun (WGS) entry which is preliminary data.</text>
</comment>
<feature type="chain" id="PRO_5045881394" evidence="1">
    <location>
        <begin position="26"/>
        <end position="177"/>
    </location>
</feature>
<name>A0ABT0NCH9_9GAMM</name>
<organism evidence="2 3">
    <name type="scientific">Shewanella corallii</name>
    <dbReference type="NCBI Taxonomy" id="560080"/>
    <lineage>
        <taxon>Bacteria</taxon>
        <taxon>Pseudomonadati</taxon>
        <taxon>Pseudomonadota</taxon>
        <taxon>Gammaproteobacteria</taxon>
        <taxon>Alteromonadales</taxon>
        <taxon>Shewanellaceae</taxon>
        <taxon>Shewanella</taxon>
    </lineage>
</organism>
<dbReference type="Proteomes" id="UP001202831">
    <property type="component" value="Unassembled WGS sequence"/>
</dbReference>
<feature type="signal peptide" evidence="1">
    <location>
        <begin position="1"/>
        <end position="25"/>
    </location>
</feature>
<sequence>MINKSNLLKISSLLLATSMAPLAQAVPWCHGGTIVQIADVSWTQSQIMANFSGPIPGGVADPEYYTAATATFNYAQTFAGGGGGFGGYSVPGSGQVRVRHYAPYTFTNMVGPGYYYTSQGIKFKLDKCYTIPPMTAHHELEVALPEDPDGGDIKVTPLEGLEEMPRYWRETREREQR</sequence>
<protein>
    <submittedName>
        <fullName evidence="2">Uncharacterized protein</fullName>
    </submittedName>
</protein>
<proteinExistence type="predicted"/>
<evidence type="ECO:0000313" key="2">
    <source>
        <dbReference type="EMBL" id="MCL2916067.1"/>
    </source>
</evidence>
<keyword evidence="3" id="KW-1185">Reference proteome</keyword>
<accession>A0ABT0NCH9</accession>
<keyword evidence="1" id="KW-0732">Signal</keyword>
<dbReference type="EMBL" id="JAKIKT010000010">
    <property type="protein sequence ID" value="MCL2916067.1"/>
    <property type="molecule type" value="Genomic_DNA"/>
</dbReference>
<reference evidence="2 3" key="1">
    <citation type="submission" date="2022-01" db="EMBL/GenBank/DDBJ databases">
        <title>Whole genome-based taxonomy of the Shewanellaceae.</title>
        <authorList>
            <person name="Martin-Rodriguez A.J."/>
        </authorList>
    </citation>
    <scope>NUCLEOTIDE SEQUENCE [LARGE SCALE GENOMIC DNA]</scope>
    <source>
        <strain evidence="2 3">DSM 21332</strain>
    </source>
</reference>